<evidence type="ECO:0000256" key="9">
    <source>
        <dbReference type="ARBA" id="ARBA00023136"/>
    </source>
</evidence>
<dbReference type="InterPro" id="IPR045315">
    <property type="entry name" value="Mtm1-like"/>
</dbReference>
<dbReference type="Pfam" id="PF00153">
    <property type="entry name" value="Mito_carr"/>
    <property type="match status" value="4"/>
</dbReference>
<organism evidence="13 14">
    <name type="scientific">Sipha flava</name>
    <name type="common">yellow sugarcane aphid</name>
    <dbReference type="NCBI Taxonomy" id="143950"/>
    <lineage>
        <taxon>Eukaryota</taxon>
        <taxon>Metazoa</taxon>
        <taxon>Ecdysozoa</taxon>
        <taxon>Arthropoda</taxon>
        <taxon>Hexapoda</taxon>
        <taxon>Insecta</taxon>
        <taxon>Pterygota</taxon>
        <taxon>Neoptera</taxon>
        <taxon>Paraneoptera</taxon>
        <taxon>Hemiptera</taxon>
        <taxon>Sternorrhyncha</taxon>
        <taxon>Aphidomorpha</taxon>
        <taxon>Aphidoidea</taxon>
        <taxon>Aphididae</taxon>
        <taxon>Sipha</taxon>
    </lineage>
</organism>
<dbReference type="InterPro" id="IPR018108">
    <property type="entry name" value="MCP_transmembrane"/>
</dbReference>
<feature type="repeat" description="Solcar" evidence="10">
    <location>
        <begin position="162"/>
        <end position="246"/>
    </location>
</feature>
<dbReference type="PANTHER" id="PTHR45760">
    <property type="entry name" value="FI19922P1-RELATED"/>
    <property type="match status" value="1"/>
</dbReference>
<evidence type="ECO:0000256" key="11">
    <source>
        <dbReference type="RuleBase" id="RU000488"/>
    </source>
</evidence>
<evidence type="ECO:0000256" key="2">
    <source>
        <dbReference type="ARBA" id="ARBA00006375"/>
    </source>
</evidence>
<dbReference type="InterPro" id="IPR023395">
    <property type="entry name" value="MCP_dom_sf"/>
</dbReference>
<keyword evidence="9 10" id="KW-0472">Membrane</keyword>
<dbReference type="PROSITE" id="PS50920">
    <property type="entry name" value="SOLCAR"/>
    <property type="match status" value="3"/>
</dbReference>
<feature type="repeat" description="Solcar" evidence="10">
    <location>
        <begin position="251"/>
        <end position="350"/>
    </location>
</feature>
<sequence length="366" mass="41293">MNSKSYSFNKLSHIDDPRFRITPVQQMAAACTGALITSFLVTPLDVIKVRMQAQSRITGKHKCFFYSNGLMDHICPCNEIKKNSTNGPYYRNVQWFDRPTQFNGTLDAFKKISRNEGILSLWSGLSPTLVLALPATIIYFVSYEQIRCYLQDLTESHTNNNNLLWISGVSGCIARFGAATSVSPLELIRTKMQSKKLSYLEAHQALKSLLKYHGYKGLWKGLGSTLLRDVPFSGIYWVTYEHIKKISGQSTTFMYNFMAGSIAGTLAAALTTPFDVVKTIRQIELTEKEIMTEVILEPPRKASGWTVKAIVEIYQKNGMRAIFSGLVPRIIKIAPACAIMVSTFEYGKTFFQNRNMQVHTNFNDIL</sequence>
<keyword evidence="5" id="KW-0677">Repeat</keyword>
<evidence type="ECO:0000256" key="4">
    <source>
        <dbReference type="ARBA" id="ARBA00022692"/>
    </source>
</evidence>
<dbReference type="RefSeq" id="XP_025408674.1">
    <property type="nucleotide sequence ID" value="XM_025552889.1"/>
</dbReference>
<dbReference type="PROSITE" id="PS51257">
    <property type="entry name" value="PROKAR_LIPOPROTEIN"/>
    <property type="match status" value="1"/>
</dbReference>
<evidence type="ECO:0000313" key="13">
    <source>
        <dbReference type="Proteomes" id="UP000694846"/>
    </source>
</evidence>
<gene>
    <name evidence="14 15" type="primary">LOC112682334</name>
</gene>
<reference evidence="14 15" key="1">
    <citation type="submission" date="2025-04" db="UniProtKB">
        <authorList>
            <consortium name="RefSeq"/>
        </authorList>
    </citation>
    <scope>IDENTIFICATION</scope>
    <source>
        <tissue evidence="14 15">Whole body</tissue>
    </source>
</reference>
<name>A0A8B8FCS2_9HEMI</name>
<comment type="subcellular location">
    <subcellularLocation>
        <location evidence="1">Mitochondrion inner membrane</location>
        <topology evidence="1">Multi-pass membrane protein</topology>
    </subcellularLocation>
</comment>
<dbReference type="RefSeq" id="XP_025408676.1">
    <property type="nucleotide sequence ID" value="XM_025552891.1"/>
</dbReference>
<proteinExistence type="inferred from homology"/>
<keyword evidence="6" id="KW-0999">Mitochondrion inner membrane</keyword>
<evidence type="ECO:0000256" key="3">
    <source>
        <dbReference type="ARBA" id="ARBA00022448"/>
    </source>
</evidence>
<dbReference type="GO" id="GO:1990542">
    <property type="term" value="P:mitochondrial transmembrane transport"/>
    <property type="evidence" value="ECO:0007669"/>
    <property type="project" value="InterPro"/>
</dbReference>
<feature type="repeat" description="Solcar" evidence="10">
    <location>
        <begin position="21"/>
        <end position="149"/>
    </location>
</feature>
<dbReference type="AlphaFoldDB" id="A0A8B8FCS2"/>
<dbReference type="Gene3D" id="1.50.40.10">
    <property type="entry name" value="Mitochondrial carrier domain"/>
    <property type="match status" value="2"/>
</dbReference>
<evidence type="ECO:0000313" key="15">
    <source>
        <dbReference type="RefSeq" id="XP_025408676.1"/>
    </source>
</evidence>
<dbReference type="GeneID" id="112682334"/>
<keyword evidence="3 11" id="KW-0813">Transport</keyword>
<accession>A0A8B8FCS2</accession>
<keyword evidence="7 12" id="KW-1133">Transmembrane helix</keyword>
<dbReference type="GO" id="GO:0005743">
    <property type="term" value="C:mitochondrial inner membrane"/>
    <property type="evidence" value="ECO:0007669"/>
    <property type="project" value="UniProtKB-SubCell"/>
</dbReference>
<keyword evidence="13" id="KW-1185">Reference proteome</keyword>
<evidence type="ECO:0000256" key="6">
    <source>
        <dbReference type="ARBA" id="ARBA00022792"/>
    </source>
</evidence>
<evidence type="ECO:0000256" key="7">
    <source>
        <dbReference type="ARBA" id="ARBA00022989"/>
    </source>
</evidence>
<comment type="similarity">
    <text evidence="2 11">Belongs to the mitochondrial carrier (TC 2.A.29) family.</text>
</comment>
<dbReference type="Proteomes" id="UP000694846">
    <property type="component" value="Unplaced"/>
</dbReference>
<keyword evidence="8" id="KW-0496">Mitochondrion</keyword>
<dbReference type="SUPFAM" id="SSF103506">
    <property type="entry name" value="Mitochondrial carrier"/>
    <property type="match status" value="1"/>
</dbReference>
<dbReference type="PANTHER" id="PTHR45760:SF2">
    <property type="entry name" value="FI19922P1-RELATED"/>
    <property type="match status" value="1"/>
</dbReference>
<dbReference type="OrthoDB" id="1747031at2759"/>
<evidence type="ECO:0000313" key="14">
    <source>
        <dbReference type="RefSeq" id="XP_025408674.1"/>
    </source>
</evidence>
<evidence type="ECO:0000256" key="5">
    <source>
        <dbReference type="ARBA" id="ARBA00022737"/>
    </source>
</evidence>
<evidence type="ECO:0000256" key="12">
    <source>
        <dbReference type="SAM" id="Phobius"/>
    </source>
</evidence>
<keyword evidence="4 10" id="KW-0812">Transmembrane</keyword>
<evidence type="ECO:0000256" key="10">
    <source>
        <dbReference type="PROSITE-ProRule" id="PRU00282"/>
    </source>
</evidence>
<protein>
    <submittedName>
        <fullName evidence="14 15">Solute carrier family 25 member 40-like isoform X1</fullName>
    </submittedName>
</protein>
<feature type="transmembrane region" description="Helical" evidence="12">
    <location>
        <begin position="119"/>
        <end position="143"/>
    </location>
</feature>
<evidence type="ECO:0000256" key="8">
    <source>
        <dbReference type="ARBA" id="ARBA00023128"/>
    </source>
</evidence>
<evidence type="ECO:0000256" key="1">
    <source>
        <dbReference type="ARBA" id="ARBA00004448"/>
    </source>
</evidence>